<dbReference type="SUPFAM" id="SSF54403">
    <property type="entry name" value="Cystatin/monellin"/>
    <property type="match status" value="1"/>
</dbReference>
<keyword evidence="1 3" id="KW-0646">Protease inhibitor</keyword>
<feature type="domain" description="Cystatin" evidence="4">
    <location>
        <begin position="26"/>
        <end position="67"/>
    </location>
</feature>
<dbReference type="InterPro" id="IPR000010">
    <property type="entry name" value="Cystatin_dom"/>
</dbReference>
<evidence type="ECO:0000256" key="1">
    <source>
        <dbReference type="ARBA" id="ARBA00022690"/>
    </source>
</evidence>
<gene>
    <name evidence="5" type="ORF">WN944_004058</name>
</gene>
<comment type="similarity">
    <text evidence="3">Belongs to the cystatin family. Phytocystatin subfamily.</text>
</comment>
<sequence length="81" mass="9196">MRPGGVYDYGSNQMSAKIEALVRFANALLEFSRVLKAKEQVVAGKLYYITLQVIDTGKKKIYKAKICWQAKEGKRRREALG</sequence>
<dbReference type="CDD" id="cd00042">
    <property type="entry name" value="CY"/>
    <property type="match status" value="1"/>
</dbReference>
<keyword evidence="6" id="KW-1185">Reference proteome</keyword>
<dbReference type="InterPro" id="IPR046350">
    <property type="entry name" value="Cystatin_sf"/>
</dbReference>
<dbReference type="PROSITE" id="PS00287">
    <property type="entry name" value="CYSTATIN"/>
    <property type="match status" value="1"/>
</dbReference>
<comment type="caution">
    <text evidence="5">The sequence shown here is derived from an EMBL/GenBank/DDBJ whole genome shotgun (WGS) entry which is preliminary data.</text>
</comment>
<name>A0AAP0M0R2_9ROSI</name>
<accession>A0AAP0M0R2</accession>
<protein>
    <recommendedName>
        <fullName evidence="3">Cysteine proteinase inhibitor</fullName>
    </recommendedName>
</protein>
<keyword evidence="2 3" id="KW-0789">Thiol protease inhibitor</keyword>
<dbReference type="PANTHER" id="PTHR11413">
    <property type="entry name" value="CYSTATIN FAMILY MEMBER"/>
    <property type="match status" value="1"/>
</dbReference>
<dbReference type="PANTHER" id="PTHR11413:SF110">
    <property type="entry name" value="CYSTEINE PROTEINASE INHIBITOR 6"/>
    <property type="match status" value="1"/>
</dbReference>
<evidence type="ECO:0000259" key="4">
    <source>
        <dbReference type="Pfam" id="PF00031"/>
    </source>
</evidence>
<evidence type="ECO:0000313" key="6">
    <source>
        <dbReference type="Proteomes" id="UP001428341"/>
    </source>
</evidence>
<dbReference type="Gene3D" id="3.10.450.10">
    <property type="match status" value="1"/>
</dbReference>
<dbReference type="EMBL" id="JBCGBO010000006">
    <property type="protein sequence ID" value="KAK9193361.1"/>
    <property type="molecule type" value="Genomic_DNA"/>
</dbReference>
<dbReference type="AlphaFoldDB" id="A0AAP0M0R2"/>
<dbReference type="GO" id="GO:0004869">
    <property type="term" value="F:cysteine-type endopeptidase inhibitor activity"/>
    <property type="evidence" value="ECO:0007669"/>
    <property type="project" value="UniProtKB-KW"/>
</dbReference>
<dbReference type="Pfam" id="PF00031">
    <property type="entry name" value="Cystatin"/>
    <property type="match status" value="1"/>
</dbReference>
<reference evidence="5 6" key="1">
    <citation type="submission" date="2024-05" db="EMBL/GenBank/DDBJ databases">
        <title>Haplotype-resolved chromosome-level genome assembly of Huyou (Citrus changshanensis).</title>
        <authorList>
            <person name="Miao C."/>
            <person name="Chen W."/>
            <person name="Wu Y."/>
            <person name="Wang L."/>
            <person name="Zhao S."/>
            <person name="Grierson D."/>
            <person name="Xu C."/>
            <person name="Chen K."/>
        </authorList>
    </citation>
    <scope>NUCLEOTIDE SEQUENCE [LARGE SCALE GENOMIC DNA]</scope>
    <source>
        <strain evidence="5">01-14</strain>
        <tissue evidence="5">Leaf</tissue>
    </source>
</reference>
<proteinExistence type="inferred from homology"/>
<evidence type="ECO:0000256" key="2">
    <source>
        <dbReference type="ARBA" id="ARBA00022704"/>
    </source>
</evidence>
<organism evidence="5 6">
    <name type="scientific">Citrus x changshan-huyou</name>
    <dbReference type="NCBI Taxonomy" id="2935761"/>
    <lineage>
        <taxon>Eukaryota</taxon>
        <taxon>Viridiplantae</taxon>
        <taxon>Streptophyta</taxon>
        <taxon>Embryophyta</taxon>
        <taxon>Tracheophyta</taxon>
        <taxon>Spermatophyta</taxon>
        <taxon>Magnoliopsida</taxon>
        <taxon>eudicotyledons</taxon>
        <taxon>Gunneridae</taxon>
        <taxon>Pentapetalae</taxon>
        <taxon>rosids</taxon>
        <taxon>malvids</taxon>
        <taxon>Sapindales</taxon>
        <taxon>Rutaceae</taxon>
        <taxon>Aurantioideae</taxon>
        <taxon>Citrus</taxon>
    </lineage>
</organism>
<dbReference type="InterPro" id="IPR018073">
    <property type="entry name" value="Prot_inh_cystat_CS"/>
</dbReference>
<dbReference type="InterPro" id="IPR027214">
    <property type="entry name" value="Cystatin"/>
</dbReference>
<evidence type="ECO:0000256" key="3">
    <source>
        <dbReference type="RuleBase" id="RU362130"/>
    </source>
</evidence>
<dbReference type="Proteomes" id="UP001428341">
    <property type="component" value="Unassembled WGS sequence"/>
</dbReference>
<evidence type="ECO:0000313" key="5">
    <source>
        <dbReference type="EMBL" id="KAK9193361.1"/>
    </source>
</evidence>